<gene>
    <name evidence="6" type="ORF">AVDCRST_MAG85-1561</name>
</gene>
<keyword evidence="3 5" id="KW-1133">Transmembrane helix</keyword>
<name>A0A6J4SEP1_9ACTN</name>
<evidence type="ECO:0008006" key="7">
    <source>
        <dbReference type="Google" id="ProtNLM"/>
    </source>
</evidence>
<dbReference type="GO" id="GO:0012505">
    <property type="term" value="C:endomembrane system"/>
    <property type="evidence" value="ECO:0007669"/>
    <property type="project" value="UniProtKB-SubCell"/>
</dbReference>
<protein>
    <recommendedName>
        <fullName evidence="7">Isoprenylcysteine carboxyl methyltransferase</fullName>
    </recommendedName>
</protein>
<evidence type="ECO:0000256" key="5">
    <source>
        <dbReference type="SAM" id="Phobius"/>
    </source>
</evidence>
<feature type="transmembrane region" description="Helical" evidence="5">
    <location>
        <begin position="44"/>
        <end position="65"/>
    </location>
</feature>
<feature type="transmembrane region" description="Helical" evidence="5">
    <location>
        <begin position="116"/>
        <end position="134"/>
    </location>
</feature>
<dbReference type="Pfam" id="PF04191">
    <property type="entry name" value="PEMT"/>
    <property type="match status" value="1"/>
</dbReference>
<evidence type="ECO:0000256" key="1">
    <source>
        <dbReference type="ARBA" id="ARBA00004127"/>
    </source>
</evidence>
<proteinExistence type="predicted"/>
<dbReference type="AlphaFoldDB" id="A0A6J4SEP1"/>
<sequence length="168" mass="17887">MPRVRRRAAAIGSALFFLLGPGLEAGVGPWLLTGFETRAVWPDVLRLLGVALAVAGLAVLVQAFVRFVVEGIGTPAPVAPPGRLVVGGVYRHVRNPMYVATAAVIVGEALVLGQPVLFLAAAVYCGALALLVRLREEPVMAKRFGAPYDAYRQGVPAWVPRLRPWRAG</sequence>
<comment type="subcellular location">
    <subcellularLocation>
        <location evidence="1">Endomembrane system</location>
        <topology evidence="1">Multi-pass membrane protein</topology>
    </subcellularLocation>
</comment>
<keyword evidence="2 5" id="KW-0812">Transmembrane</keyword>
<dbReference type="EMBL" id="CADCVT010000172">
    <property type="protein sequence ID" value="CAA9497515.1"/>
    <property type="molecule type" value="Genomic_DNA"/>
</dbReference>
<dbReference type="Gene3D" id="1.20.120.1630">
    <property type="match status" value="1"/>
</dbReference>
<evidence type="ECO:0000256" key="3">
    <source>
        <dbReference type="ARBA" id="ARBA00022989"/>
    </source>
</evidence>
<evidence type="ECO:0000256" key="4">
    <source>
        <dbReference type="ARBA" id="ARBA00023136"/>
    </source>
</evidence>
<keyword evidence="4 5" id="KW-0472">Membrane</keyword>
<organism evidence="6">
    <name type="scientific">uncultured Solirubrobacteraceae bacterium</name>
    <dbReference type="NCBI Taxonomy" id="1162706"/>
    <lineage>
        <taxon>Bacteria</taxon>
        <taxon>Bacillati</taxon>
        <taxon>Actinomycetota</taxon>
        <taxon>Thermoleophilia</taxon>
        <taxon>Solirubrobacterales</taxon>
        <taxon>Solirubrobacteraceae</taxon>
        <taxon>environmental samples</taxon>
    </lineage>
</organism>
<reference evidence="6" key="1">
    <citation type="submission" date="2020-02" db="EMBL/GenBank/DDBJ databases">
        <authorList>
            <person name="Meier V. D."/>
        </authorList>
    </citation>
    <scope>NUCLEOTIDE SEQUENCE</scope>
    <source>
        <strain evidence="6">AVDCRST_MAG85</strain>
    </source>
</reference>
<accession>A0A6J4SEP1</accession>
<evidence type="ECO:0000256" key="2">
    <source>
        <dbReference type="ARBA" id="ARBA00022692"/>
    </source>
</evidence>
<dbReference type="InterPro" id="IPR007318">
    <property type="entry name" value="Phopholipid_MeTrfase"/>
</dbReference>
<evidence type="ECO:0000313" key="6">
    <source>
        <dbReference type="EMBL" id="CAA9497515.1"/>
    </source>
</evidence>